<reference evidence="2 3" key="1">
    <citation type="journal article" date="2013" name="Nature">
        <title>Anaerobic oxidation of methane coupled to nitrate reduction in a novel archaeal lineage.</title>
        <authorList>
            <person name="Haroon M.F."/>
            <person name="Hu S."/>
            <person name="Shi Y."/>
            <person name="Imelfort M."/>
            <person name="Keller J."/>
            <person name="Hugenholtz P."/>
            <person name="Yuan Z."/>
            <person name="Tyson G.W."/>
        </authorList>
    </citation>
    <scope>NUCLEOTIDE SEQUENCE [LARGE SCALE GENOMIC DNA]</scope>
    <source>
        <strain evidence="2 3">ANME-2d</strain>
    </source>
</reference>
<dbReference type="RefSeq" id="WP_048089744.1">
    <property type="nucleotide sequence ID" value="NZ_JMIY01000002.1"/>
</dbReference>
<comment type="caution">
    <text evidence="2">The sequence shown here is derived from an EMBL/GenBank/DDBJ whole genome shotgun (WGS) entry which is preliminary data.</text>
</comment>
<evidence type="ECO:0000256" key="1">
    <source>
        <dbReference type="SAM" id="MobiDB-lite"/>
    </source>
</evidence>
<proteinExistence type="predicted"/>
<dbReference type="OrthoDB" id="385935at2157"/>
<evidence type="ECO:0000313" key="2">
    <source>
        <dbReference type="EMBL" id="KCZ72750.1"/>
    </source>
</evidence>
<dbReference type="PATRIC" id="fig|1392998.3.peg.1351"/>
<dbReference type="AlphaFoldDB" id="A0A062VBR9"/>
<protein>
    <submittedName>
        <fullName evidence="2">Uncharacterized protein</fullName>
    </submittedName>
</protein>
<name>A0A062VBR9_9EURY</name>
<organism evidence="2 3">
    <name type="scientific">Candidatus Methanoperedens nitratireducens</name>
    <dbReference type="NCBI Taxonomy" id="1392998"/>
    <lineage>
        <taxon>Archaea</taxon>
        <taxon>Methanobacteriati</taxon>
        <taxon>Methanobacteriota</taxon>
        <taxon>Stenosarchaea group</taxon>
        <taxon>Methanomicrobia</taxon>
        <taxon>Methanosarcinales</taxon>
        <taxon>ANME-2 cluster</taxon>
        <taxon>Candidatus Methanoperedentaceae</taxon>
        <taxon>Candidatus Methanoperedens</taxon>
    </lineage>
</organism>
<gene>
    <name evidence="2" type="ORF">ANME2D_01184</name>
</gene>
<keyword evidence="3" id="KW-1185">Reference proteome</keyword>
<sequence>MPKREGERREESSKMTVEEAGKKGGEATKETYGREFYREIGKKGGVAPRGAAARGIIPQKGEVIVIRTGKDLDITFSSDEEADDWRNRFAPMLEKEGYHFIREKPETVQAEAARAEAGE</sequence>
<accession>A0A062VBR9</accession>
<evidence type="ECO:0000313" key="3">
    <source>
        <dbReference type="Proteomes" id="UP000027153"/>
    </source>
</evidence>
<feature type="region of interest" description="Disordered" evidence="1">
    <location>
        <begin position="1"/>
        <end position="31"/>
    </location>
</feature>
<dbReference type="Proteomes" id="UP000027153">
    <property type="component" value="Unassembled WGS sequence"/>
</dbReference>
<dbReference type="EMBL" id="JMIY01000002">
    <property type="protein sequence ID" value="KCZ72750.1"/>
    <property type="molecule type" value="Genomic_DNA"/>
</dbReference>